<keyword evidence="1" id="KW-0812">Transmembrane</keyword>
<name>A0A8R7P2Y7_TRIUA</name>
<organism evidence="2 3">
    <name type="scientific">Triticum urartu</name>
    <name type="common">Red wild einkorn</name>
    <name type="synonym">Crithodium urartu</name>
    <dbReference type="NCBI Taxonomy" id="4572"/>
    <lineage>
        <taxon>Eukaryota</taxon>
        <taxon>Viridiplantae</taxon>
        <taxon>Streptophyta</taxon>
        <taxon>Embryophyta</taxon>
        <taxon>Tracheophyta</taxon>
        <taxon>Spermatophyta</taxon>
        <taxon>Magnoliopsida</taxon>
        <taxon>Liliopsida</taxon>
        <taxon>Poales</taxon>
        <taxon>Poaceae</taxon>
        <taxon>BOP clade</taxon>
        <taxon>Pooideae</taxon>
        <taxon>Triticodae</taxon>
        <taxon>Triticeae</taxon>
        <taxon>Triticinae</taxon>
        <taxon>Triticum</taxon>
    </lineage>
</organism>
<reference evidence="2" key="3">
    <citation type="submission" date="2022-06" db="UniProtKB">
        <authorList>
            <consortium name="EnsemblPlants"/>
        </authorList>
    </citation>
    <scope>IDENTIFICATION</scope>
</reference>
<proteinExistence type="predicted"/>
<dbReference type="Gramene" id="TuG1812G0100003495.01.T01">
    <property type="protein sequence ID" value="TuG1812G0100003495.01.T01"/>
    <property type="gene ID" value="TuG1812G0100003495.01"/>
</dbReference>
<dbReference type="Proteomes" id="UP000015106">
    <property type="component" value="Chromosome 1"/>
</dbReference>
<reference evidence="2" key="2">
    <citation type="submission" date="2018-03" db="EMBL/GenBank/DDBJ databases">
        <title>The Triticum urartu genome reveals the dynamic nature of wheat genome evolution.</title>
        <authorList>
            <person name="Ling H."/>
            <person name="Ma B."/>
            <person name="Shi X."/>
            <person name="Liu H."/>
            <person name="Dong L."/>
            <person name="Sun H."/>
            <person name="Cao Y."/>
            <person name="Gao Q."/>
            <person name="Zheng S."/>
            <person name="Li Y."/>
            <person name="Yu Y."/>
            <person name="Du H."/>
            <person name="Qi M."/>
            <person name="Li Y."/>
            <person name="Yu H."/>
            <person name="Cui Y."/>
            <person name="Wang N."/>
            <person name="Chen C."/>
            <person name="Wu H."/>
            <person name="Zhao Y."/>
            <person name="Zhang J."/>
            <person name="Li Y."/>
            <person name="Zhou W."/>
            <person name="Zhang B."/>
            <person name="Hu W."/>
            <person name="Eijk M."/>
            <person name="Tang J."/>
            <person name="Witsenboer H."/>
            <person name="Zhao S."/>
            <person name="Li Z."/>
            <person name="Zhang A."/>
            <person name="Wang D."/>
            <person name="Liang C."/>
        </authorList>
    </citation>
    <scope>NUCLEOTIDE SEQUENCE [LARGE SCALE GENOMIC DNA]</scope>
    <source>
        <strain evidence="2">cv. G1812</strain>
    </source>
</reference>
<keyword evidence="1" id="KW-1133">Transmembrane helix</keyword>
<evidence type="ECO:0000256" key="1">
    <source>
        <dbReference type="SAM" id="Phobius"/>
    </source>
</evidence>
<evidence type="ECO:0000313" key="2">
    <source>
        <dbReference type="EnsemblPlants" id="TuG1812G0100003495.01.T01"/>
    </source>
</evidence>
<keyword evidence="3" id="KW-1185">Reference proteome</keyword>
<keyword evidence="1" id="KW-0472">Membrane</keyword>
<sequence>VGKREHGWLLCDTVGVACPFLFVSLVNKYVAVLAWKIWKKSTKELRNTVCFLKGKLRLSYQVRPSVLYVMDEGE</sequence>
<accession>A0A8R7P2Y7</accession>
<dbReference type="EnsemblPlants" id="TuG1812G0100003495.01.T01">
    <property type="protein sequence ID" value="TuG1812G0100003495.01.T01"/>
    <property type="gene ID" value="TuG1812G0100003495.01"/>
</dbReference>
<dbReference type="AlphaFoldDB" id="A0A8R7P2Y7"/>
<evidence type="ECO:0000313" key="3">
    <source>
        <dbReference type="Proteomes" id="UP000015106"/>
    </source>
</evidence>
<protein>
    <submittedName>
        <fullName evidence="2">Uncharacterized protein</fullName>
    </submittedName>
</protein>
<reference evidence="3" key="1">
    <citation type="journal article" date="2013" name="Nature">
        <title>Draft genome of the wheat A-genome progenitor Triticum urartu.</title>
        <authorList>
            <person name="Ling H.Q."/>
            <person name="Zhao S."/>
            <person name="Liu D."/>
            <person name="Wang J."/>
            <person name="Sun H."/>
            <person name="Zhang C."/>
            <person name="Fan H."/>
            <person name="Li D."/>
            <person name="Dong L."/>
            <person name="Tao Y."/>
            <person name="Gao C."/>
            <person name="Wu H."/>
            <person name="Li Y."/>
            <person name="Cui Y."/>
            <person name="Guo X."/>
            <person name="Zheng S."/>
            <person name="Wang B."/>
            <person name="Yu K."/>
            <person name="Liang Q."/>
            <person name="Yang W."/>
            <person name="Lou X."/>
            <person name="Chen J."/>
            <person name="Feng M."/>
            <person name="Jian J."/>
            <person name="Zhang X."/>
            <person name="Luo G."/>
            <person name="Jiang Y."/>
            <person name="Liu J."/>
            <person name="Wang Z."/>
            <person name="Sha Y."/>
            <person name="Zhang B."/>
            <person name="Wu H."/>
            <person name="Tang D."/>
            <person name="Shen Q."/>
            <person name="Xue P."/>
            <person name="Zou S."/>
            <person name="Wang X."/>
            <person name="Liu X."/>
            <person name="Wang F."/>
            <person name="Yang Y."/>
            <person name="An X."/>
            <person name="Dong Z."/>
            <person name="Zhang K."/>
            <person name="Zhang X."/>
            <person name="Luo M.C."/>
            <person name="Dvorak J."/>
            <person name="Tong Y."/>
            <person name="Wang J."/>
            <person name="Yang H."/>
            <person name="Li Z."/>
            <person name="Wang D."/>
            <person name="Zhang A."/>
            <person name="Wang J."/>
        </authorList>
    </citation>
    <scope>NUCLEOTIDE SEQUENCE</scope>
    <source>
        <strain evidence="3">cv. G1812</strain>
    </source>
</reference>
<feature type="transmembrane region" description="Helical" evidence="1">
    <location>
        <begin position="20"/>
        <end position="38"/>
    </location>
</feature>